<reference evidence="2 3" key="1">
    <citation type="journal article" date="2016" name="BMC Genomics">
        <title>Comparative genomics reveals Cyclospora cayetanensis possesses coccidia-like metabolism and invasion components but unique surface antigens.</title>
        <authorList>
            <person name="Liu S."/>
            <person name="Wang L."/>
            <person name="Zheng H."/>
            <person name="Xu Z."/>
            <person name="Roellig D.M."/>
            <person name="Li N."/>
            <person name="Frace M.A."/>
            <person name="Tang K."/>
            <person name="Arrowood M.J."/>
            <person name="Moss D.M."/>
            <person name="Zhang L."/>
            <person name="Feng Y."/>
            <person name="Xiao L."/>
        </authorList>
    </citation>
    <scope>NUCLEOTIDE SEQUENCE [LARGE SCALE GENOMIC DNA]</scope>
    <source>
        <strain evidence="2 3">CHN_HEN01</strain>
    </source>
</reference>
<name>A0A1D3CR63_9EIME</name>
<keyword evidence="3" id="KW-1185">Reference proteome</keyword>
<proteinExistence type="predicted"/>
<dbReference type="InParanoid" id="A0A1D3CR63"/>
<dbReference type="VEuPathDB" id="ToxoDB:cyc_05595"/>
<evidence type="ECO:0000256" key="1">
    <source>
        <dbReference type="SAM" id="Coils"/>
    </source>
</evidence>
<protein>
    <submittedName>
        <fullName evidence="2">Uncharacterized protein</fullName>
    </submittedName>
</protein>
<feature type="coiled-coil region" evidence="1">
    <location>
        <begin position="59"/>
        <end position="86"/>
    </location>
</feature>
<dbReference type="Proteomes" id="UP000095192">
    <property type="component" value="Unassembled WGS sequence"/>
</dbReference>
<dbReference type="VEuPathDB" id="ToxoDB:LOC34621927"/>
<accession>A0A1D3CR63</accession>
<sequence length="175" mass="20029">MRLSMARANVNTLLEADARREREHELLKNRVSVLEDEIHSHVSRATEAEARAADFRTRLVRANASKDRLAAELVQAKKQLDIESTRRQYLSEATLMSETQALEFLQGERGEGIDGALRLQHSAICELQSENARLRSEKMEQRRQLKAEIQRKDVVIQRLKSTEIVRDLIACVVTP</sequence>
<feature type="coiled-coil region" evidence="1">
    <location>
        <begin position="131"/>
        <end position="162"/>
    </location>
</feature>
<evidence type="ECO:0000313" key="3">
    <source>
        <dbReference type="Proteomes" id="UP000095192"/>
    </source>
</evidence>
<gene>
    <name evidence="2" type="ORF">cyc_05595</name>
</gene>
<dbReference type="AlphaFoldDB" id="A0A1D3CR63"/>
<dbReference type="EMBL" id="JROU02002252">
    <property type="protein sequence ID" value="OEH73690.1"/>
    <property type="molecule type" value="Genomic_DNA"/>
</dbReference>
<evidence type="ECO:0000313" key="2">
    <source>
        <dbReference type="EMBL" id="OEH73690.1"/>
    </source>
</evidence>
<keyword evidence="1" id="KW-0175">Coiled coil</keyword>
<organism evidence="2 3">
    <name type="scientific">Cyclospora cayetanensis</name>
    <dbReference type="NCBI Taxonomy" id="88456"/>
    <lineage>
        <taxon>Eukaryota</taxon>
        <taxon>Sar</taxon>
        <taxon>Alveolata</taxon>
        <taxon>Apicomplexa</taxon>
        <taxon>Conoidasida</taxon>
        <taxon>Coccidia</taxon>
        <taxon>Eucoccidiorida</taxon>
        <taxon>Eimeriorina</taxon>
        <taxon>Eimeriidae</taxon>
        <taxon>Cyclospora</taxon>
    </lineage>
</organism>
<comment type="caution">
    <text evidence="2">The sequence shown here is derived from an EMBL/GenBank/DDBJ whole genome shotgun (WGS) entry which is preliminary data.</text>
</comment>